<evidence type="ECO:0000313" key="1">
    <source>
        <dbReference type="EMBL" id="CAD8140557.1"/>
    </source>
</evidence>
<dbReference type="Proteomes" id="UP000683925">
    <property type="component" value="Unassembled WGS sequence"/>
</dbReference>
<keyword evidence="2" id="KW-1185">Reference proteome</keyword>
<dbReference type="AlphaFoldDB" id="A0A8S1SMP1"/>
<evidence type="ECO:0000313" key="2">
    <source>
        <dbReference type="Proteomes" id="UP000683925"/>
    </source>
</evidence>
<proteinExistence type="predicted"/>
<protein>
    <submittedName>
        <fullName evidence="1">Uncharacterized protein</fullName>
    </submittedName>
</protein>
<comment type="caution">
    <text evidence="1">The sequence shown here is derived from an EMBL/GenBank/DDBJ whole genome shotgun (WGS) entry which is preliminary data.</text>
</comment>
<gene>
    <name evidence="1" type="ORF">POCTA_138.1.T0110493</name>
</gene>
<organism evidence="1 2">
    <name type="scientific">Paramecium octaurelia</name>
    <dbReference type="NCBI Taxonomy" id="43137"/>
    <lineage>
        <taxon>Eukaryota</taxon>
        <taxon>Sar</taxon>
        <taxon>Alveolata</taxon>
        <taxon>Ciliophora</taxon>
        <taxon>Intramacronucleata</taxon>
        <taxon>Oligohymenophorea</taxon>
        <taxon>Peniculida</taxon>
        <taxon>Parameciidae</taxon>
        <taxon>Paramecium</taxon>
    </lineage>
</organism>
<reference evidence="1" key="1">
    <citation type="submission" date="2021-01" db="EMBL/GenBank/DDBJ databases">
        <authorList>
            <consortium name="Genoscope - CEA"/>
            <person name="William W."/>
        </authorList>
    </citation>
    <scope>NUCLEOTIDE SEQUENCE</scope>
</reference>
<dbReference type="EMBL" id="CAJJDP010000010">
    <property type="protein sequence ID" value="CAD8140557.1"/>
    <property type="molecule type" value="Genomic_DNA"/>
</dbReference>
<accession>A0A8S1SMP1</accession>
<name>A0A8S1SMP1_PAROT</name>
<sequence length="36" mass="4302">MKEQSSQKPRVVIVGSFAKQLKQYKQFFILQKTHFC</sequence>